<feature type="region of interest" description="Disordered" evidence="2">
    <location>
        <begin position="321"/>
        <end position="534"/>
    </location>
</feature>
<feature type="compositionally biased region" description="Low complexity" evidence="2">
    <location>
        <begin position="396"/>
        <end position="422"/>
    </location>
</feature>
<dbReference type="VEuPathDB" id="TriTrypDB:ADEAN_000709900"/>
<dbReference type="EMBL" id="LR877158">
    <property type="protein sequence ID" value="CAD2219590.1"/>
    <property type="molecule type" value="Genomic_DNA"/>
</dbReference>
<feature type="compositionally biased region" description="Basic and acidic residues" evidence="2">
    <location>
        <begin position="428"/>
        <end position="447"/>
    </location>
</feature>
<proteinExistence type="predicted"/>
<sequence length="534" mass="58263">MSERLFLYIHEGRTLWVPGHTAQPHERDPVTLLTRVTPPELSKSFYLFEFPVQLVPFSGTPGQPITAKSPEDIQRAVNEFRMGCQRDQSLLLKRCYNPNLPPAAALPVPAAQPVAPAAPAPFAGGVNTYLRPPTVYTPTPNPAYVAPPVNNAASAPFFPNYAERPSGYPSYAPGVRSEPEPIDVDRNAIPKEVVDTYTNHRLPLVVATMPGPRMTAWLREFPVPQDRRDRQFVFCKGGIILMLKSRAEEVAFSKPVELLPKQICAHFLIHNYCSRPNCFHQHHTEDQVRLLIAARHVELKAMTKQERKDKVAEILVREKEGTAKAEEERQQRMAAREEARRVAHEPILSGGTQDGPTTGVSPQPVPKRDDMALPVVPEAPPPRRRVLPEEIGVTDSSTDGSDSSSSSSSSSRSSSSSSSAESSRPRVSRSESQRGNDDAPKEEDSARVEGVVELADAPSPAAVEEPTAVPPQEEPHCSRSRGRGTGKGGGRGGEVRAICRAVGGRSRRERGRGGGGRSGGGEETRKEAPREAIT</sequence>
<dbReference type="Proteomes" id="UP000515908">
    <property type="component" value="Chromosome 14"/>
</dbReference>
<gene>
    <name evidence="4" type="ORF">ADEAN_000709900</name>
</gene>
<evidence type="ECO:0000256" key="2">
    <source>
        <dbReference type="SAM" id="MobiDB-lite"/>
    </source>
</evidence>
<evidence type="ECO:0000313" key="5">
    <source>
        <dbReference type="Proteomes" id="UP000515908"/>
    </source>
</evidence>
<evidence type="ECO:0000259" key="3">
    <source>
        <dbReference type="PROSITE" id="PS50103"/>
    </source>
</evidence>
<feature type="compositionally biased region" description="Basic and acidic residues" evidence="2">
    <location>
        <begin position="321"/>
        <end position="344"/>
    </location>
</feature>
<reference evidence="4 5" key="1">
    <citation type="submission" date="2020-08" db="EMBL/GenBank/DDBJ databases">
        <authorList>
            <person name="Newling K."/>
            <person name="Davey J."/>
            <person name="Forrester S."/>
        </authorList>
    </citation>
    <scope>NUCLEOTIDE SEQUENCE [LARGE SCALE GENOMIC DNA]</scope>
    <source>
        <strain evidence="5">Crithidia deanei Carvalho (ATCC PRA-265)</strain>
    </source>
</reference>
<feature type="compositionally biased region" description="Basic and acidic residues" evidence="2">
    <location>
        <begin position="520"/>
        <end position="534"/>
    </location>
</feature>
<dbReference type="GO" id="GO:0008270">
    <property type="term" value="F:zinc ion binding"/>
    <property type="evidence" value="ECO:0007669"/>
    <property type="project" value="UniProtKB-KW"/>
</dbReference>
<accession>A0A7G2CIA7</accession>
<feature type="compositionally biased region" description="Low complexity" evidence="2">
    <location>
        <begin position="457"/>
        <end position="471"/>
    </location>
</feature>
<name>A0A7G2CIA7_9TRYP</name>
<dbReference type="InterPro" id="IPR000571">
    <property type="entry name" value="Znf_CCCH"/>
</dbReference>
<dbReference type="PROSITE" id="PS50103">
    <property type="entry name" value="ZF_C3H1"/>
    <property type="match status" value="1"/>
</dbReference>
<feature type="zinc finger region" description="C3H1-type" evidence="1">
    <location>
        <begin position="258"/>
        <end position="285"/>
    </location>
</feature>
<keyword evidence="5" id="KW-1185">Reference proteome</keyword>
<feature type="domain" description="C3H1-type" evidence="3">
    <location>
        <begin position="258"/>
        <end position="285"/>
    </location>
</feature>
<evidence type="ECO:0000313" key="4">
    <source>
        <dbReference type="EMBL" id="CAD2219590.1"/>
    </source>
</evidence>
<organism evidence="4 5">
    <name type="scientific">Angomonas deanei</name>
    <dbReference type="NCBI Taxonomy" id="59799"/>
    <lineage>
        <taxon>Eukaryota</taxon>
        <taxon>Discoba</taxon>
        <taxon>Euglenozoa</taxon>
        <taxon>Kinetoplastea</taxon>
        <taxon>Metakinetoplastina</taxon>
        <taxon>Trypanosomatida</taxon>
        <taxon>Trypanosomatidae</taxon>
        <taxon>Strigomonadinae</taxon>
        <taxon>Angomonas</taxon>
    </lineage>
</organism>
<evidence type="ECO:0000256" key="1">
    <source>
        <dbReference type="PROSITE-ProRule" id="PRU00723"/>
    </source>
</evidence>
<keyword evidence="1" id="KW-0863">Zinc-finger</keyword>
<protein>
    <recommendedName>
        <fullName evidence="3">C3H1-type domain-containing protein</fullName>
    </recommendedName>
</protein>
<feature type="compositionally biased region" description="Polar residues" evidence="2">
    <location>
        <begin position="350"/>
        <end position="361"/>
    </location>
</feature>
<keyword evidence="1" id="KW-0862">Zinc</keyword>
<keyword evidence="1" id="KW-0479">Metal-binding</keyword>
<dbReference type="AlphaFoldDB" id="A0A7G2CIA7"/>